<organism evidence="3 4">
    <name type="scientific">Naegleria lovaniensis</name>
    <name type="common">Amoeba</name>
    <dbReference type="NCBI Taxonomy" id="51637"/>
    <lineage>
        <taxon>Eukaryota</taxon>
        <taxon>Discoba</taxon>
        <taxon>Heterolobosea</taxon>
        <taxon>Tetramitia</taxon>
        <taxon>Eutetramitia</taxon>
        <taxon>Vahlkampfiidae</taxon>
        <taxon>Naegleria</taxon>
    </lineage>
</organism>
<accession>A0AA88KPJ4</accession>
<gene>
    <name evidence="3" type="ORF">C9374_009795</name>
</gene>
<feature type="domain" description="DUF4116" evidence="2">
    <location>
        <begin position="169"/>
        <end position="202"/>
    </location>
</feature>
<dbReference type="Pfam" id="PF13475">
    <property type="entry name" value="DUF4116"/>
    <property type="match status" value="5"/>
</dbReference>
<reference evidence="3 4" key="1">
    <citation type="journal article" date="2018" name="BMC Genomics">
        <title>The genome of Naegleria lovaniensis, the basis for a comparative approach to unravel pathogenicity factors of the human pathogenic amoeba N. fowleri.</title>
        <authorList>
            <person name="Liechti N."/>
            <person name="Schurch N."/>
            <person name="Bruggmann R."/>
            <person name="Wittwer M."/>
        </authorList>
    </citation>
    <scope>NUCLEOTIDE SEQUENCE [LARGE SCALE GENOMIC DNA]</scope>
    <source>
        <strain evidence="3 4">ATCC 30569</strain>
    </source>
</reference>
<feature type="domain" description="DUF4116" evidence="2">
    <location>
        <begin position="229"/>
        <end position="277"/>
    </location>
</feature>
<dbReference type="EMBL" id="PYSW02000003">
    <property type="protein sequence ID" value="KAG2393218.1"/>
    <property type="molecule type" value="Genomic_DNA"/>
</dbReference>
<feature type="domain" description="DUF4116" evidence="2">
    <location>
        <begin position="279"/>
        <end position="327"/>
    </location>
</feature>
<comment type="caution">
    <text evidence="3">The sequence shown here is derived from an EMBL/GenBank/DDBJ whole genome shotgun (WGS) entry which is preliminary data.</text>
</comment>
<dbReference type="RefSeq" id="XP_044555112.1">
    <property type="nucleotide sequence ID" value="XM_044700021.1"/>
</dbReference>
<dbReference type="InterPro" id="IPR025197">
    <property type="entry name" value="DUF4116"/>
</dbReference>
<keyword evidence="4" id="KW-1185">Reference proteome</keyword>
<evidence type="ECO:0000259" key="2">
    <source>
        <dbReference type="Pfam" id="PF13475"/>
    </source>
</evidence>
<feature type="domain" description="DUF4116" evidence="2">
    <location>
        <begin position="366"/>
        <end position="415"/>
    </location>
</feature>
<evidence type="ECO:0000313" key="4">
    <source>
        <dbReference type="Proteomes" id="UP000816034"/>
    </source>
</evidence>
<protein>
    <recommendedName>
        <fullName evidence="2">DUF4116 domain-containing protein</fullName>
    </recommendedName>
</protein>
<sequence length="542" mass="62707">MTMNPTTNDGTSTNHNNDNNNVRLLLTDYDLPSSLSSNHTFNNDTQLPLLGLIQKFSLQQNGRKKFLHRWEHGYEKYFIPIEFTNDKSYLLNALRNYHRKTSESFPWLLEHAARLYYHDREVILEMVKIHGGYVHRAVDAIRNDKEVAMTAVKQDGLAYRRLSDPLRNDKEIILAAVKNTPYLFDELPEEWKNDSDVFLCSVCPNHAHNYSHIQWNNDLLSLFSQLKDDKEFLIGAVKRHPEALQFLSEELKNDAEFILACVSQNGKAFQHASQELRSDKEFVFKALERNWKSFEFASNEIKSDREFILQAINVTGLALEFASTELRTDLDIIFSNPRQVGATLDSALCPTSSIALESFSKLVKDDRNFFLRVVTSCGMYLGMTTSQNFRNDREIVLQAVQQNGRALMFASEALKKDLEIVWTAIANEKEAFSNVSQSLLSDKSFVLQLIRQERLAGVLNFVPPELRNDRQVVMEAMQLESFEWDCFPSFQRFELEPDMVLELVKRTGYTREYRDDLYKARMDYYYYGAYMGMNHVGTGVGQ</sequence>
<name>A0AA88KPJ4_NAELO</name>
<evidence type="ECO:0000313" key="3">
    <source>
        <dbReference type="EMBL" id="KAG2393218.1"/>
    </source>
</evidence>
<dbReference type="Proteomes" id="UP000816034">
    <property type="component" value="Unassembled WGS sequence"/>
</dbReference>
<feature type="region of interest" description="Disordered" evidence="1">
    <location>
        <begin position="1"/>
        <end position="20"/>
    </location>
</feature>
<proteinExistence type="predicted"/>
<evidence type="ECO:0000256" key="1">
    <source>
        <dbReference type="SAM" id="MobiDB-lite"/>
    </source>
</evidence>
<dbReference type="GeneID" id="68102249"/>
<feature type="domain" description="DUF4116" evidence="2">
    <location>
        <begin position="119"/>
        <end position="167"/>
    </location>
</feature>
<dbReference type="AlphaFoldDB" id="A0AA88KPJ4"/>